<comment type="caution">
    <text evidence="1">The sequence shown here is derived from an EMBL/GenBank/DDBJ whole genome shotgun (WGS) entry which is preliminary data.</text>
</comment>
<keyword evidence="2" id="KW-1185">Reference proteome</keyword>
<protein>
    <submittedName>
        <fullName evidence="1">2906_t:CDS:1</fullName>
    </submittedName>
</protein>
<name>A0A9N8YRW9_9GLOM</name>
<gene>
    <name evidence="1" type="ORF">ALEPTO_LOCUS866</name>
</gene>
<evidence type="ECO:0000313" key="2">
    <source>
        <dbReference type="Proteomes" id="UP000789508"/>
    </source>
</evidence>
<sequence length="45" mass="5060">MSQTANKDAQPLVQNHIGTNDLEVVKTEELRVRVFIQPEAHTSIT</sequence>
<proteinExistence type="predicted"/>
<dbReference type="AlphaFoldDB" id="A0A9N8YRW9"/>
<evidence type="ECO:0000313" key="1">
    <source>
        <dbReference type="EMBL" id="CAG8448800.1"/>
    </source>
</evidence>
<dbReference type="EMBL" id="CAJVPS010000077">
    <property type="protein sequence ID" value="CAG8448800.1"/>
    <property type="molecule type" value="Genomic_DNA"/>
</dbReference>
<reference evidence="1" key="1">
    <citation type="submission" date="2021-06" db="EMBL/GenBank/DDBJ databases">
        <authorList>
            <person name="Kallberg Y."/>
            <person name="Tangrot J."/>
            <person name="Rosling A."/>
        </authorList>
    </citation>
    <scope>NUCLEOTIDE SEQUENCE</scope>
    <source>
        <strain evidence="1">FL130A</strain>
    </source>
</reference>
<dbReference type="Proteomes" id="UP000789508">
    <property type="component" value="Unassembled WGS sequence"/>
</dbReference>
<organism evidence="1 2">
    <name type="scientific">Ambispora leptoticha</name>
    <dbReference type="NCBI Taxonomy" id="144679"/>
    <lineage>
        <taxon>Eukaryota</taxon>
        <taxon>Fungi</taxon>
        <taxon>Fungi incertae sedis</taxon>
        <taxon>Mucoromycota</taxon>
        <taxon>Glomeromycotina</taxon>
        <taxon>Glomeromycetes</taxon>
        <taxon>Archaeosporales</taxon>
        <taxon>Ambisporaceae</taxon>
        <taxon>Ambispora</taxon>
    </lineage>
</organism>
<accession>A0A9N8YRW9</accession>